<dbReference type="EMBL" id="JBHTBH010000004">
    <property type="protein sequence ID" value="MFC7327978.1"/>
    <property type="molecule type" value="Genomic_DNA"/>
</dbReference>
<evidence type="ECO:0000256" key="1">
    <source>
        <dbReference type="SAM" id="MobiDB-lite"/>
    </source>
</evidence>
<evidence type="ECO:0000313" key="3">
    <source>
        <dbReference type="Proteomes" id="UP001596540"/>
    </source>
</evidence>
<comment type="caution">
    <text evidence="2">The sequence shown here is derived from an EMBL/GenBank/DDBJ whole genome shotgun (WGS) entry which is preliminary data.</text>
</comment>
<feature type="compositionally biased region" description="Low complexity" evidence="1">
    <location>
        <begin position="25"/>
        <end position="43"/>
    </location>
</feature>
<name>A0ABW2KDI2_9ACTN</name>
<keyword evidence="3" id="KW-1185">Reference proteome</keyword>
<protein>
    <submittedName>
        <fullName evidence="2">Uncharacterized protein</fullName>
    </submittedName>
</protein>
<organism evidence="2 3">
    <name type="scientific">Marinactinospora rubrisoli</name>
    <dbReference type="NCBI Taxonomy" id="2715399"/>
    <lineage>
        <taxon>Bacteria</taxon>
        <taxon>Bacillati</taxon>
        <taxon>Actinomycetota</taxon>
        <taxon>Actinomycetes</taxon>
        <taxon>Streptosporangiales</taxon>
        <taxon>Nocardiopsidaceae</taxon>
        <taxon>Marinactinospora</taxon>
    </lineage>
</organism>
<proteinExistence type="predicted"/>
<feature type="region of interest" description="Disordered" evidence="1">
    <location>
        <begin position="1"/>
        <end position="78"/>
    </location>
</feature>
<dbReference type="RefSeq" id="WP_379870570.1">
    <property type="nucleotide sequence ID" value="NZ_JBHTBH010000004.1"/>
</dbReference>
<evidence type="ECO:0000313" key="2">
    <source>
        <dbReference type="EMBL" id="MFC7327978.1"/>
    </source>
</evidence>
<gene>
    <name evidence="2" type="ORF">ACFQRF_09505</name>
</gene>
<sequence>MARKLSEAPQSTRSAPSRRRRTPAFRRGAARVPVRPVASEPRPVAAPTPQPSELDRPLLSWVLTTGPDGRTRPEAHWS</sequence>
<feature type="compositionally biased region" description="Basic and acidic residues" evidence="1">
    <location>
        <begin position="69"/>
        <end position="78"/>
    </location>
</feature>
<reference evidence="3" key="1">
    <citation type="journal article" date="2019" name="Int. J. Syst. Evol. Microbiol.">
        <title>The Global Catalogue of Microorganisms (GCM) 10K type strain sequencing project: providing services to taxonomists for standard genome sequencing and annotation.</title>
        <authorList>
            <consortium name="The Broad Institute Genomics Platform"/>
            <consortium name="The Broad Institute Genome Sequencing Center for Infectious Disease"/>
            <person name="Wu L."/>
            <person name="Ma J."/>
        </authorList>
    </citation>
    <scope>NUCLEOTIDE SEQUENCE [LARGE SCALE GENOMIC DNA]</scope>
    <source>
        <strain evidence="3">CGMCC 4.7382</strain>
    </source>
</reference>
<dbReference type="Proteomes" id="UP001596540">
    <property type="component" value="Unassembled WGS sequence"/>
</dbReference>
<accession>A0ABW2KDI2</accession>